<dbReference type="Gene3D" id="2.30.30.230">
    <property type="entry name" value="Fumarylacetoacetase, N-terminal domain"/>
    <property type="match status" value="1"/>
</dbReference>
<evidence type="ECO:0000313" key="13">
    <source>
        <dbReference type="EMBL" id="KAL1408013.1"/>
    </source>
</evidence>
<dbReference type="PANTHER" id="PTHR43069">
    <property type="entry name" value="FUMARYLACETOACETASE"/>
    <property type="match status" value="1"/>
</dbReference>
<evidence type="ECO:0000256" key="2">
    <source>
        <dbReference type="ARBA" id="ARBA00010211"/>
    </source>
</evidence>
<dbReference type="EMBL" id="JBBXJM010000004">
    <property type="protein sequence ID" value="KAL1408013.1"/>
    <property type="molecule type" value="Genomic_DNA"/>
</dbReference>
<evidence type="ECO:0000256" key="10">
    <source>
        <dbReference type="RuleBase" id="RU366008"/>
    </source>
</evidence>
<keyword evidence="4 10" id="KW-0479">Metal-binding</keyword>
<dbReference type="Proteomes" id="UP001565368">
    <property type="component" value="Unassembled WGS sequence"/>
</dbReference>
<dbReference type="InterPro" id="IPR015377">
    <property type="entry name" value="Fumarylacetoacetase_N"/>
</dbReference>
<dbReference type="Gene3D" id="3.90.850.10">
    <property type="entry name" value="Fumarylacetoacetase-like, C-terminal domain"/>
    <property type="match status" value="1"/>
</dbReference>
<keyword evidence="14" id="KW-1185">Reference proteome</keyword>
<keyword evidence="5 10" id="KW-0378">Hydrolase</keyword>
<feature type="domain" description="Fumarylacetoacetase N-terminal" evidence="12">
    <location>
        <begin position="15"/>
        <end position="112"/>
    </location>
</feature>
<keyword evidence="6 10" id="KW-0106">Calcium</keyword>
<sequence>MSFVQYAADHPFPIQNLPYGVFSTDDQPATRPGVAIGDYILDLDKLSRSEWFKEAGVDAEVFQKGTLDPLVASDPSAWPKVRAYLTHILGPSSPLKDHADAFLVPRTAGSTHLHLPITIGDYTDYYASYEHAYNCGVLIRGPENAIQPNWKHLPVAYHGRASSVVVSGTPFHRPTGQILDKPGDKQPIFAPCRRLDYELELAFIYGGPPTKLGSRLSPAEARKRIFGYTLMNDWSARDIQTWEYVPLGPFLSKNFCTTISPWIVSPEALEPFKTKQYDHDPKLLPYLDDPEGFGFDVPLTIEIKTPESSAYSHVSTSNTQHTYYTFAQMLAHHSATGCPLRPSDMLGSGTLSAPRPDGLGSLLERSKMGREPFELDASRKDMTFLRDGDSVKFSAVVKAPGGWSVGFGECEGTVLPAVPFEG</sequence>
<keyword evidence="9 10" id="KW-0585">Phenylalanine catabolism</keyword>
<comment type="catalytic activity">
    <reaction evidence="10">
        <text>4-fumarylacetoacetate + H2O = acetoacetate + fumarate + H(+)</text>
        <dbReference type="Rhea" id="RHEA:10244"/>
        <dbReference type="ChEBI" id="CHEBI:13705"/>
        <dbReference type="ChEBI" id="CHEBI:15377"/>
        <dbReference type="ChEBI" id="CHEBI:15378"/>
        <dbReference type="ChEBI" id="CHEBI:18034"/>
        <dbReference type="ChEBI" id="CHEBI:29806"/>
        <dbReference type="EC" id="3.7.1.2"/>
    </reaction>
</comment>
<evidence type="ECO:0000256" key="9">
    <source>
        <dbReference type="ARBA" id="ARBA00023232"/>
    </source>
</evidence>
<evidence type="ECO:0000256" key="8">
    <source>
        <dbReference type="ARBA" id="ARBA00022878"/>
    </source>
</evidence>
<dbReference type="EC" id="3.7.1.2" evidence="3 10"/>
<comment type="pathway">
    <text evidence="1 10">Amino-acid degradation; L-phenylalanine degradation; acetoacetate and fumarate from L-phenylalanine: step 6/6.</text>
</comment>
<evidence type="ECO:0000256" key="6">
    <source>
        <dbReference type="ARBA" id="ARBA00022837"/>
    </source>
</evidence>
<dbReference type="InterPro" id="IPR036663">
    <property type="entry name" value="Fumarylacetoacetase_C_sf"/>
</dbReference>
<comment type="cofactor">
    <cofactor evidence="10">
        <name>Mg(2+)</name>
        <dbReference type="ChEBI" id="CHEBI:18420"/>
    </cofactor>
    <cofactor evidence="10">
        <name>Ca(2+)</name>
        <dbReference type="ChEBI" id="CHEBI:29108"/>
    </cofactor>
</comment>
<comment type="caution">
    <text evidence="13">The sequence shown here is derived from an EMBL/GenBank/DDBJ whole genome shotgun (WGS) entry which is preliminary data.</text>
</comment>
<dbReference type="Pfam" id="PF01557">
    <property type="entry name" value="FAA_hydrolase"/>
    <property type="match status" value="1"/>
</dbReference>
<name>A0ABR3Q048_9TREE</name>
<keyword evidence="8 10" id="KW-0828">Tyrosine catabolism</keyword>
<evidence type="ECO:0000259" key="12">
    <source>
        <dbReference type="Pfam" id="PF09298"/>
    </source>
</evidence>
<dbReference type="Pfam" id="PF09298">
    <property type="entry name" value="FAA_hydrolase_N"/>
    <property type="match status" value="1"/>
</dbReference>
<dbReference type="PANTHER" id="PTHR43069:SF2">
    <property type="entry name" value="FUMARYLACETOACETASE"/>
    <property type="match status" value="1"/>
</dbReference>
<dbReference type="InterPro" id="IPR036462">
    <property type="entry name" value="Fumarylacetoacetase_N_sf"/>
</dbReference>
<keyword evidence="7 10" id="KW-0460">Magnesium</keyword>
<organism evidence="13 14">
    <name type="scientific">Vanrija albida</name>
    <dbReference type="NCBI Taxonomy" id="181172"/>
    <lineage>
        <taxon>Eukaryota</taxon>
        <taxon>Fungi</taxon>
        <taxon>Dikarya</taxon>
        <taxon>Basidiomycota</taxon>
        <taxon>Agaricomycotina</taxon>
        <taxon>Tremellomycetes</taxon>
        <taxon>Trichosporonales</taxon>
        <taxon>Trichosporonaceae</taxon>
        <taxon>Vanrija</taxon>
    </lineage>
</organism>
<dbReference type="GeneID" id="95985853"/>
<reference evidence="13 14" key="1">
    <citation type="submission" date="2023-08" db="EMBL/GenBank/DDBJ databases">
        <title>Annotated Genome Sequence of Vanrija albida AlHP1.</title>
        <authorList>
            <person name="Herzog R."/>
        </authorList>
    </citation>
    <scope>NUCLEOTIDE SEQUENCE [LARGE SCALE GENOMIC DNA]</scope>
    <source>
        <strain evidence="13 14">AlHP1</strain>
    </source>
</reference>
<evidence type="ECO:0000256" key="3">
    <source>
        <dbReference type="ARBA" id="ARBA00012094"/>
    </source>
</evidence>
<evidence type="ECO:0000256" key="4">
    <source>
        <dbReference type="ARBA" id="ARBA00022723"/>
    </source>
</evidence>
<comment type="similarity">
    <text evidence="2 10">Belongs to the FAH family.</text>
</comment>
<dbReference type="InterPro" id="IPR011234">
    <property type="entry name" value="Fumarylacetoacetase-like_C"/>
</dbReference>
<evidence type="ECO:0000259" key="11">
    <source>
        <dbReference type="Pfam" id="PF01557"/>
    </source>
</evidence>
<dbReference type="NCBIfam" id="TIGR01266">
    <property type="entry name" value="fum_ac_acetase"/>
    <property type="match status" value="1"/>
</dbReference>
<evidence type="ECO:0000313" key="14">
    <source>
        <dbReference type="Proteomes" id="UP001565368"/>
    </source>
</evidence>
<proteinExistence type="inferred from homology"/>
<feature type="domain" description="Fumarylacetoacetase-like C-terminal" evidence="11">
    <location>
        <begin position="124"/>
        <end position="414"/>
    </location>
</feature>
<dbReference type="SUPFAM" id="SSF63433">
    <property type="entry name" value="Fumarylacetoacetate hydrolase, FAH, N-terminal domain"/>
    <property type="match status" value="1"/>
</dbReference>
<evidence type="ECO:0000256" key="5">
    <source>
        <dbReference type="ARBA" id="ARBA00022801"/>
    </source>
</evidence>
<dbReference type="SUPFAM" id="SSF56529">
    <property type="entry name" value="FAH"/>
    <property type="match status" value="1"/>
</dbReference>
<dbReference type="RefSeq" id="XP_069207957.1">
    <property type="nucleotide sequence ID" value="XM_069353315.1"/>
</dbReference>
<dbReference type="InterPro" id="IPR005959">
    <property type="entry name" value="Fumarylacetoacetase"/>
</dbReference>
<accession>A0ABR3Q048</accession>
<gene>
    <name evidence="13" type="ORF">Q8F55_004810</name>
</gene>
<protein>
    <recommendedName>
        <fullName evidence="3 10">Fumarylacetoacetase</fullName>
        <ecNumber evidence="3 10">3.7.1.2</ecNumber>
    </recommendedName>
    <alternativeName>
        <fullName evidence="10">Fumarylacetoacetate hydrolase</fullName>
    </alternativeName>
</protein>
<evidence type="ECO:0000256" key="7">
    <source>
        <dbReference type="ARBA" id="ARBA00022842"/>
    </source>
</evidence>
<evidence type="ECO:0000256" key="1">
    <source>
        <dbReference type="ARBA" id="ARBA00004782"/>
    </source>
</evidence>